<sequence length="61" mass="6772">MLMICLCVLLTGDGNPKESSPFINSTDPEKNQQYDGKNMALFEGMIEGCGLTVNVFKFFSF</sequence>
<dbReference type="Proteomes" id="UP000472270">
    <property type="component" value="Unassembled WGS sequence"/>
</dbReference>
<name>A0A673J5X0_9TELE</name>
<reference evidence="2" key="2">
    <citation type="submission" date="2025-09" db="UniProtKB">
        <authorList>
            <consortium name="Ensembl"/>
        </authorList>
    </citation>
    <scope>IDENTIFICATION</scope>
</reference>
<keyword evidence="3" id="KW-1185">Reference proteome</keyword>
<evidence type="ECO:0000313" key="3">
    <source>
        <dbReference type="Proteomes" id="UP000472270"/>
    </source>
</evidence>
<dbReference type="AlphaFoldDB" id="A0A673J5X0"/>
<protein>
    <submittedName>
        <fullName evidence="2">Uncharacterized protein</fullName>
    </submittedName>
</protein>
<keyword evidence="1" id="KW-0732">Signal</keyword>
<dbReference type="Ensembl" id="ENSSRHT00000048236.1">
    <property type="protein sequence ID" value="ENSSRHP00000046922.1"/>
    <property type="gene ID" value="ENSSRHG00000023672.1"/>
</dbReference>
<accession>A0A673J5X0</accession>
<proteinExistence type="predicted"/>
<feature type="chain" id="PRO_5025352159" evidence="1">
    <location>
        <begin position="17"/>
        <end position="61"/>
    </location>
</feature>
<organism evidence="2 3">
    <name type="scientific">Sinocyclocheilus rhinocerous</name>
    <dbReference type="NCBI Taxonomy" id="307959"/>
    <lineage>
        <taxon>Eukaryota</taxon>
        <taxon>Metazoa</taxon>
        <taxon>Chordata</taxon>
        <taxon>Craniata</taxon>
        <taxon>Vertebrata</taxon>
        <taxon>Euteleostomi</taxon>
        <taxon>Actinopterygii</taxon>
        <taxon>Neopterygii</taxon>
        <taxon>Teleostei</taxon>
        <taxon>Ostariophysi</taxon>
        <taxon>Cypriniformes</taxon>
        <taxon>Cyprinidae</taxon>
        <taxon>Cyprininae</taxon>
        <taxon>Sinocyclocheilus</taxon>
    </lineage>
</organism>
<evidence type="ECO:0000256" key="1">
    <source>
        <dbReference type="SAM" id="SignalP"/>
    </source>
</evidence>
<feature type="signal peptide" evidence="1">
    <location>
        <begin position="1"/>
        <end position="16"/>
    </location>
</feature>
<reference evidence="2" key="1">
    <citation type="submission" date="2025-08" db="UniProtKB">
        <authorList>
            <consortium name="Ensembl"/>
        </authorList>
    </citation>
    <scope>IDENTIFICATION</scope>
</reference>
<evidence type="ECO:0000313" key="2">
    <source>
        <dbReference type="Ensembl" id="ENSSRHP00000046922.1"/>
    </source>
</evidence>